<organism evidence="1 2">
    <name type="scientific">Collybiopsis confluens</name>
    <dbReference type="NCBI Taxonomy" id="2823264"/>
    <lineage>
        <taxon>Eukaryota</taxon>
        <taxon>Fungi</taxon>
        <taxon>Dikarya</taxon>
        <taxon>Basidiomycota</taxon>
        <taxon>Agaricomycotina</taxon>
        <taxon>Agaricomycetes</taxon>
        <taxon>Agaricomycetidae</taxon>
        <taxon>Agaricales</taxon>
        <taxon>Marasmiineae</taxon>
        <taxon>Omphalotaceae</taxon>
        <taxon>Collybiopsis</taxon>
    </lineage>
</organism>
<accession>A0A8H5HWD1</accession>
<dbReference type="AlphaFoldDB" id="A0A8H5HWD1"/>
<dbReference type="Proteomes" id="UP000518752">
    <property type="component" value="Unassembled WGS sequence"/>
</dbReference>
<evidence type="ECO:0000313" key="2">
    <source>
        <dbReference type="Proteomes" id="UP000518752"/>
    </source>
</evidence>
<evidence type="ECO:0000313" key="1">
    <source>
        <dbReference type="EMBL" id="KAF5390643.1"/>
    </source>
</evidence>
<evidence type="ECO:0008006" key="3">
    <source>
        <dbReference type="Google" id="ProtNLM"/>
    </source>
</evidence>
<dbReference type="OrthoDB" id="3139399at2759"/>
<name>A0A8H5HWD1_9AGAR</name>
<protein>
    <recommendedName>
        <fullName evidence="3">F-box domain-containing protein</fullName>
    </recommendedName>
</protein>
<reference evidence="1 2" key="1">
    <citation type="journal article" date="2020" name="ISME J.">
        <title>Uncovering the hidden diversity of litter-decomposition mechanisms in mushroom-forming fungi.</title>
        <authorList>
            <person name="Floudas D."/>
            <person name="Bentzer J."/>
            <person name="Ahren D."/>
            <person name="Johansson T."/>
            <person name="Persson P."/>
            <person name="Tunlid A."/>
        </authorList>
    </citation>
    <scope>NUCLEOTIDE SEQUENCE [LARGE SCALE GENOMIC DNA]</scope>
    <source>
        <strain evidence="1 2">CBS 406.79</strain>
    </source>
</reference>
<gene>
    <name evidence="1" type="ORF">D9757_002676</name>
</gene>
<proteinExistence type="predicted"/>
<dbReference type="EMBL" id="JAACJN010000014">
    <property type="protein sequence ID" value="KAF5390643.1"/>
    <property type="molecule type" value="Genomic_DNA"/>
</dbReference>
<keyword evidence="2" id="KW-1185">Reference proteome</keyword>
<comment type="caution">
    <text evidence="1">The sequence shown here is derived from an EMBL/GenBank/DDBJ whole genome shotgun (WGS) entry which is preliminary data.</text>
</comment>
<sequence>MKLTLRIPELRVLDTNLPLAPVSPFRSSLYINYTPSTLAEVQNSVVGPSRRWAAFTPMDPQCQVFHYFHSVDSSQCLPNSTLIHSHTSSVKTSSIPQISRLPVEILTEVFLLCLPSLCEDPSTTASHRAPLVLTSICREWRAVAMRTPRLWKSLHIRLPPSARSVDVESVQRQRVGIRLWLARSSSQPLSISLGEFQPSLFSRKSEERKHLTFQLLEPIRRERHRLTELGIFSLRSLDDLIRYLAVSNVQLTALHSIHILTAVSMGLNHHRILSNTISLSHATMPGLQKLSIRALTSDAARYLTRTRSWSPRIIELSLGSLQRTRPASGVKLPSDNFLGSADILSILSQNPQLQSFRGVVTLNSPNSIHHTPLLQSSSLVLPFLLNLDIRFELPSNDTFSLSIDPDIHHLFECVTCPSLETLSVAYTGLPSLMKVPFISWLTGGSSDPGLTHIEELRELNLEVSMTPQALTECLMLLPRGLQCLEIVDLGYLDIHQTRSEFGLIVRDSHLKLLTWDEPPLELPDTNISVDNDPHRIPCPSLRVFRLIVSEYPNQCHSVLCDPGTCLPDESHLTGRYSQAISLTALHSFVDSRKSDTTDVHHSTPREALLQECEVLQSTKSSYRKLFTL</sequence>